<keyword evidence="12" id="KW-1185">Reference proteome</keyword>
<dbReference type="SMART" id="SM00389">
    <property type="entry name" value="HOX"/>
    <property type="match status" value="1"/>
</dbReference>
<evidence type="ECO:0000256" key="6">
    <source>
        <dbReference type="ARBA" id="ARBA00025748"/>
    </source>
</evidence>
<reference evidence="11 12" key="1">
    <citation type="journal article" date="2023" name="Plants (Basel)">
        <title>Bridging the Gap: Combining Genomics and Transcriptomics Approaches to Understand Stylosanthes scabra, an Orphan Legume from the Brazilian Caatinga.</title>
        <authorList>
            <person name="Ferreira-Neto J.R.C."/>
            <person name="da Silva M.D."/>
            <person name="Binneck E."/>
            <person name="de Melo N.F."/>
            <person name="da Silva R.H."/>
            <person name="de Melo A.L.T.M."/>
            <person name="Pandolfi V."/>
            <person name="Bustamante F.O."/>
            <person name="Brasileiro-Vidal A.C."/>
            <person name="Benko-Iseppon A.M."/>
        </authorList>
    </citation>
    <scope>NUCLEOTIDE SEQUENCE [LARGE SCALE GENOMIC DNA]</scope>
    <source>
        <tissue evidence="11">Leaves</tissue>
    </source>
</reference>
<evidence type="ECO:0000256" key="7">
    <source>
        <dbReference type="PROSITE-ProRule" id="PRU00108"/>
    </source>
</evidence>
<evidence type="ECO:0000256" key="2">
    <source>
        <dbReference type="ARBA" id="ARBA00022801"/>
    </source>
</evidence>
<evidence type="ECO:0000256" key="1">
    <source>
        <dbReference type="ARBA" id="ARBA00004123"/>
    </source>
</evidence>
<dbReference type="InterPro" id="IPR009057">
    <property type="entry name" value="Homeodomain-like_sf"/>
</dbReference>
<evidence type="ECO:0000256" key="9">
    <source>
        <dbReference type="RuleBase" id="RU369038"/>
    </source>
</evidence>
<keyword evidence="7 8" id="KW-0371">Homeobox</keyword>
<evidence type="ECO:0000313" key="11">
    <source>
        <dbReference type="EMBL" id="MED6201606.1"/>
    </source>
</evidence>
<dbReference type="PANTHER" id="PTHR24326">
    <property type="entry name" value="HOMEOBOX-LEUCINE ZIPPER PROTEIN"/>
    <property type="match status" value="1"/>
</dbReference>
<accession>A0ABU6XVQ7</accession>
<gene>
    <name evidence="11" type="ORF">PIB30_096700</name>
</gene>
<proteinExistence type="inferred from homology"/>
<keyword evidence="7 8" id="KW-0238">DNA-binding</keyword>
<name>A0ABU6XVQ7_9FABA</name>
<feature type="domain" description="Homeobox" evidence="10">
    <location>
        <begin position="74"/>
        <end position="134"/>
    </location>
</feature>
<comment type="subcellular location">
    <subcellularLocation>
        <location evidence="1 7 8">Nucleus</location>
    </subcellularLocation>
</comment>
<protein>
    <recommendedName>
        <fullName evidence="9">Homeobox-leucine zipper protein</fullName>
    </recommendedName>
    <alternativeName>
        <fullName evidence="9">HD-ZIP protein</fullName>
    </alternativeName>
    <alternativeName>
        <fullName evidence="9">Homeodomain transcription factor</fullName>
    </alternativeName>
</protein>
<comment type="similarity">
    <text evidence="6 9">Belongs to the HD-ZIP homeobox family. Class I subfamily.</text>
</comment>
<dbReference type="EMBL" id="JASCZI010213764">
    <property type="protein sequence ID" value="MED6201606.1"/>
    <property type="molecule type" value="Genomic_DNA"/>
</dbReference>
<dbReference type="PROSITE" id="PS50071">
    <property type="entry name" value="HOMEOBOX_2"/>
    <property type="match status" value="1"/>
</dbReference>
<evidence type="ECO:0000256" key="5">
    <source>
        <dbReference type="ARBA" id="ARBA00023295"/>
    </source>
</evidence>
<comment type="function">
    <text evidence="9">Transcription factor.</text>
</comment>
<dbReference type="CDD" id="cd00086">
    <property type="entry name" value="homeodomain"/>
    <property type="match status" value="1"/>
</dbReference>
<dbReference type="Gene3D" id="1.10.10.60">
    <property type="entry name" value="Homeodomain-like"/>
    <property type="match status" value="1"/>
</dbReference>
<dbReference type="Pfam" id="PF00046">
    <property type="entry name" value="Homeodomain"/>
    <property type="match status" value="1"/>
</dbReference>
<organism evidence="11 12">
    <name type="scientific">Stylosanthes scabra</name>
    <dbReference type="NCBI Taxonomy" id="79078"/>
    <lineage>
        <taxon>Eukaryota</taxon>
        <taxon>Viridiplantae</taxon>
        <taxon>Streptophyta</taxon>
        <taxon>Embryophyta</taxon>
        <taxon>Tracheophyta</taxon>
        <taxon>Spermatophyta</taxon>
        <taxon>Magnoliopsida</taxon>
        <taxon>eudicotyledons</taxon>
        <taxon>Gunneridae</taxon>
        <taxon>Pentapetalae</taxon>
        <taxon>rosids</taxon>
        <taxon>fabids</taxon>
        <taxon>Fabales</taxon>
        <taxon>Fabaceae</taxon>
        <taxon>Papilionoideae</taxon>
        <taxon>50 kb inversion clade</taxon>
        <taxon>dalbergioids sensu lato</taxon>
        <taxon>Dalbergieae</taxon>
        <taxon>Pterocarpus clade</taxon>
        <taxon>Stylosanthes</taxon>
    </lineage>
</organism>
<dbReference type="Pfam" id="PF21467">
    <property type="entry name" value="BetaGal_gal-bd"/>
    <property type="match status" value="1"/>
</dbReference>
<dbReference type="PANTHER" id="PTHR24326:SF176">
    <property type="entry name" value="HOMEOBOX-LEUCINE ZIPPER PROTEIN ATHB-13"/>
    <property type="match status" value="1"/>
</dbReference>
<dbReference type="InterPro" id="IPR045224">
    <property type="entry name" value="HDZip_class_I_plant"/>
</dbReference>
<feature type="DNA-binding region" description="Homeobox" evidence="7">
    <location>
        <begin position="76"/>
        <end position="135"/>
    </location>
</feature>
<dbReference type="InterPro" id="IPR001356">
    <property type="entry name" value="HD"/>
</dbReference>
<keyword evidence="7 8" id="KW-0539">Nucleus</keyword>
<dbReference type="InterPro" id="IPR048913">
    <property type="entry name" value="BetaGal_gal-bd"/>
</dbReference>
<keyword evidence="5" id="KW-0326">Glycosidase</keyword>
<keyword evidence="3 9" id="KW-0805">Transcription regulation</keyword>
<dbReference type="Proteomes" id="UP001341840">
    <property type="component" value="Unassembled WGS sequence"/>
</dbReference>
<evidence type="ECO:0000256" key="3">
    <source>
        <dbReference type="ARBA" id="ARBA00023015"/>
    </source>
</evidence>
<keyword evidence="2" id="KW-0378">Hydrolase</keyword>
<comment type="caution">
    <text evidence="11">The sequence shown here is derived from an EMBL/GenBank/DDBJ whole genome shotgun (WGS) entry which is preliminary data.</text>
</comment>
<evidence type="ECO:0000256" key="8">
    <source>
        <dbReference type="RuleBase" id="RU000682"/>
    </source>
</evidence>
<evidence type="ECO:0000313" key="12">
    <source>
        <dbReference type="Proteomes" id="UP001341840"/>
    </source>
</evidence>
<evidence type="ECO:0000259" key="10">
    <source>
        <dbReference type="PROSITE" id="PS50071"/>
    </source>
</evidence>
<sequence>MNLMSHDGFPLFIGSKSLLLTTHKQSQLKWHKAYFNSLEGNESLPLNMGSMGKGQVWINEKLKQMVENKNFWIMDHAKEKKRLNMKQVKTLEKSFELRNKLGPEWKMQLARALSFQPRQIVIWFPKQKPYMVNQAIGKRL</sequence>
<evidence type="ECO:0000256" key="4">
    <source>
        <dbReference type="ARBA" id="ARBA00023163"/>
    </source>
</evidence>
<dbReference type="SUPFAM" id="SSF46689">
    <property type="entry name" value="Homeodomain-like"/>
    <property type="match status" value="1"/>
</dbReference>
<keyword evidence="4 9" id="KW-0804">Transcription</keyword>